<dbReference type="Pfam" id="PF05970">
    <property type="entry name" value="PIF1"/>
    <property type="match status" value="1"/>
</dbReference>
<dbReference type="PANTHER" id="PTHR10492:SF57">
    <property type="entry name" value="ATP-DEPENDENT DNA HELICASE"/>
    <property type="match status" value="1"/>
</dbReference>
<dbReference type="GO" id="GO:0005524">
    <property type="term" value="F:ATP binding"/>
    <property type="evidence" value="ECO:0007669"/>
    <property type="project" value="UniProtKB-KW"/>
</dbReference>
<keyword evidence="1" id="KW-0233">DNA recombination</keyword>
<organism evidence="4 5">
    <name type="scientific">Araneus ventricosus</name>
    <name type="common">Orbweaver spider</name>
    <name type="synonym">Epeira ventricosa</name>
    <dbReference type="NCBI Taxonomy" id="182803"/>
    <lineage>
        <taxon>Eukaryota</taxon>
        <taxon>Metazoa</taxon>
        <taxon>Ecdysozoa</taxon>
        <taxon>Arthropoda</taxon>
        <taxon>Chelicerata</taxon>
        <taxon>Arachnida</taxon>
        <taxon>Araneae</taxon>
        <taxon>Araneomorphae</taxon>
        <taxon>Entelegynae</taxon>
        <taxon>Araneoidea</taxon>
        <taxon>Araneidae</taxon>
        <taxon>Araneus</taxon>
    </lineage>
</organism>
<accession>A0A4Y2Q0Q6</accession>
<dbReference type="InterPro" id="IPR010285">
    <property type="entry name" value="DNA_helicase_pif1-like_DEAD"/>
</dbReference>
<dbReference type="GO" id="GO:0043139">
    <property type="term" value="F:5'-3' DNA helicase activity"/>
    <property type="evidence" value="ECO:0007669"/>
    <property type="project" value="UniProtKB-EC"/>
</dbReference>
<sequence>MPERKRNSITQIKTKSKKAKLSRANEIDVQQQKRLQVMRDHGKTSQAGESKDQQQQRRQDTERKVFIRRKGTPVFGCDVVASEAIRHVYTVHPNNSECFFLRTLLHTIKGPTSYAMLKTVDGRVCNTFRETCQKLVLLEDDVHWTKTMSETTLTSSPDQIRNLFAIILTTCNPSNPSFLWDKFRESMSEDILSRLRRSKVTFDIKFSSELGLQSPERNLNITNNADLLREKNYNTSELGKYVEYNKPLLTYGQSKVYDHFMECIKKERRRYHFPRRSRRNCSYSHGWWKDPALGVKAASKYKWEKYPACNISKTSGLAKVLRTCKILVWNECTMVHKKSLEALGRTLRDLRKIDQLVGKSLLLFNGDFRQTLSVIQNSADELKACLKTTSLWKLVKRFTLKVNHGNSAF</sequence>
<dbReference type="InterPro" id="IPR027417">
    <property type="entry name" value="P-loop_NTPase"/>
</dbReference>
<dbReference type="GO" id="GO:0006281">
    <property type="term" value="P:DNA repair"/>
    <property type="evidence" value="ECO:0007669"/>
    <property type="project" value="UniProtKB-KW"/>
</dbReference>
<feature type="compositionally biased region" description="Basic and acidic residues" evidence="2">
    <location>
        <begin position="37"/>
        <end position="63"/>
    </location>
</feature>
<proteinExistence type="inferred from homology"/>
<dbReference type="EMBL" id="BGPR01012663">
    <property type="protein sequence ID" value="GBN57091.1"/>
    <property type="molecule type" value="Genomic_DNA"/>
</dbReference>
<evidence type="ECO:0000256" key="2">
    <source>
        <dbReference type="SAM" id="MobiDB-lite"/>
    </source>
</evidence>
<reference evidence="4 5" key="1">
    <citation type="journal article" date="2019" name="Sci. Rep.">
        <title>Orb-weaving spider Araneus ventricosus genome elucidates the spidroin gene catalogue.</title>
        <authorList>
            <person name="Kono N."/>
            <person name="Nakamura H."/>
            <person name="Ohtoshi R."/>
            <person name="Moran D.A.P."/>
            <person name="Shinohara A."/>
            <person name="Yoshida Y."/>
            <person name="Fujiwara M."/>
            <person name="Mori M."/>
            <person name="Tomita M."/>
            <person name="Arakawa K."/>
        </authorList>
    </citation>
    <scope>NUCLEOTIDE SEQUENCE [LARGE SCALE GENOMIC DNA]</scope>
</reference>
<comment type="catalytic activity">
    <reaction evidence="1">
        <text>ATP + H2O = ADP + phosphate + H(+)</text>
        <dbReference type="Rhea" id="RHEA:13065"/>
        <dbReference type="ChEBI" id="CHEBI:15377"/>
        <dbReference type="ChEBI" id="CHEBI:15378"/>
        <dbReference type="ChEBI" id="CHEBI:30616"/>
        <dbReference type="ChEBI" id="CHEBI:43474"/>
        <dbReference type="ChEBI" id="CHEBI:456216"/>
        <dbReference type="EC" id="5.6.2.3"/>
    </reaction>
</comment>
<dbReference type="AlphaFoldDB" id="A0A4Y2Q0Q6"/>
<dbReference type="Gene3D" id="3.40.50.300">
    <property type="entry name" value="P-loop containing nucleotide triphosphate hydrolases"/>
    <property type="match status" value="1"/>
</dbReference>
<comment type="cofactor">
    <cofactor evidence="1">
        <name>Mg(2+)</name>
        <dbReference type="ChEBI" id="CHEBI:18420"/>
    </cofactor>
</comment>
<protein>
    <recommendedName>
        <fullName evidence="1">ATP-dependent DNA helicase</fullName>
        <ecNumber evidence="1">5.6.2.3</ecNumber>
    </recommendedName>
</protein>
<comment type="similarity">
    <text evidence="1">Belongs to the helicase family.</text>
</comment>
<comment type="caution">
    <text evidence="4">The sequence shown here is derived from an EMBL/GenBank/DDBJ whole genome shotgun (WGS) entry which is preliminary data.</text>
</comment>
<evidence type="ECO:0000256" key="1">
    <source>
        <dbReference type="RuleBase" id="RU363044"/>
    </source>
</evidence>
<dbReference type="OrthoDB" id="1728974at2759"/>
<keyword evidence="1" id="KW-0347">Helicase</keyword>
<dbReference type="EC" id="5.6.2.3" evidence="1"/>
<keyword evidence="1" id="KW-0067">ATP-binding</keyword>
<evidence type="ECO:0000259" key="3">
    <source>
        <dbReference type="Pfam" id="PF05970"/>
    </source>
</evidence>
<keyword evidence="1" id="KW-0234">DNA repair</keyword>
<keyword evidence="1" id="KW-0378">Hydrolase</keyword>
<keyword evidence="1" id="KW-0547">Nucleotide-binding</keyword>
<dbReference type="GO" id="GO:0016887">
    <property type="term" value="F:ATP hydrolysis activity"/>
    <property type="evidence" value="ECO:0007669"/>
    <property type="project" value="RHEA"/>
</dbReference>
<dbReference type="GO" id="GO:0000723">
    <property type="term" value="P:telomere maintenance"/>
    <property type="evidence" value="ECO:0007669"/>
    <property type="project" value="InterPro"/>
</dbReference>
<gene>
    <name evidence="4" type="ORF">AVEN_161874_1</name>
</gene>
<dbReference type="PANTHER" id="PTHR10492">
    <property type="match status" value="1"/>
</dbReference>
<name>A0A4Y2Q0Q6_ARAVE</name>
<dbReference type="Proteomes" id="UP000499080">
    <property type="component" value="Unassembled WGS sequence"/>
</dbReference>
<feature type="domain" description="DNA helicase Pif1-like DEAD-box helicase" evidence="3">
    <location>
        <begin position="307"/>
        <end position="403"/>
    </location>
</feature>
<feature type="region of interest" description="Disordered" evidence="2">
    <location>
        <begin position="1"/>
        <end position="63"/>
    </location>
</feature>
<dbReference type="GO" id="GO:0006310">
    <property type="term" value="P:DNA recombination"/>
    <property type="evidence" value="ECO:0007669"/>
    <property type="project" value="UniProtKB-KW"/>
</dbReference>
<keyword evidence="1" id="KW-0227">DNA damage</keyword>
<evidence type="ECO:0000313" key="4">
    <source>
        <dbReference type="EMBL" id="GBN57091.1"/>
    </source>
</evidence>
<keyword evidence="5" id="KW-1185">Reference proteome</keyword>
<evidence type="ECO:0000313" key="5">
    <source>
        <dbReference type="Proteomes" id="UP000499080"/>
    </source>
</evidence>